<name>A0A5R9ITD0_9GAMM</name>
<evidence type="ECO:0000259" key="2">
    <source>
        <dbReference type="Pfam" id="PF18559"/>
    </source>
</evidence>
<keyword evidence="1" id="KW-0732">Signal</keyword>
<organism evidence="3 4">
    <name type="scientific">Thalassotalea litorea</name>
    <dbReference type="NCBI Taxonomy" id="2020715"/>
    <lineage>
        <taxon>Bacteria</taxon>
        <taxon>Pseudomonadati</taxon>
        <taxon>Pseudomonadota</taxon>
        <taxon>Gammaproteobacteria</taxon>
        <taxon>Alteromonadales</taxon>
        <taxon>Colwelliaceae</taxon>
        <taxon>Thalassotalea</taxon>
    </lineage>
</organism>
<dbReference type="Gene3D" id="2.60.120.430">
    <property type="entry name" value="Galactose-binding lectin"/>
    <property type="match status" value="1"/>
</dbReference>
<feature type="chain" id="PRO_5024331858" description="ExoP galactose-binding-like domain-containing protein" evidence="1">
    <location>
        <begin position="34"/>
        <end position="234"/>
    </location>
</feature>
<dbReference type="Proteomes" id="UP000307790">
    <property type="component" value="Unassembled WGS sequence"/>
</dbReference>
<dbReference type="RefSeq" id="WP_138319848.1">
    <property type="nucleotide sequence ID" value="NZ_VCBC01000008.1"/>
</dbReference>
<reference evidence="3 4" key="1">
    <citation type="submission" date="2019-05" db="EMBL/GenBank/DDBJ databases">
        <title>Genome sequences of Thalassotalea litorea 1K03283.</title>
        <authorList>
            <person name="Zhang D."/>
        </authorList>
    </citation>
    <scope>NUCLEOTIDE SEQUENCE [LARGE SCALE GENOMIC DNA]</scope>
    <source>
        <strain evidence="3 4">MCCC 1K03283</strain>
    </source>
</reference>
<dbReference type="SUPFAM" id="SSF49785">
    <property type="entry name" value="Galactose-binding domain-like"/>
    <property type="match status" value="1"/>
</dbReference>
<protein>
    <recommendedName>
        <fullName evidence="2">ExoP galactose-binding-like domain-containing protein</fullName>
    </recommendedName>
</protein>
<comment type="caution">
    <text evidence="3">The sequence shown here is derived from an EMBL/GenBank/DDBJ whole genome shotgun (WGS) entry which is preliminary data.</text>
</comment>
<evidence type="ECO:0000256" key="1">
    <source>
        <dbReference type="SAM" id="SignalP"/>
    </source>
</evidence>
<dbReference type="OrthoDB" id="6385278at2"/>
<dbReference type="Pfam" id="PF18559">
    <property type="entry name" value="Exop_C"/>
    <property type="match status" value="1"/>
</dbReference>
<evidence type="ECO:0000313" key="3">
    <source>
        <dbReference type="EMBL" id="TLU65178.1"/>
    </source>
</evidence>
<dbReference type="InterPro" id="IPR041443">
    <property type="entry name" value="Exop_C"/>
</dbReference>
<keyword evidence="4" id="KW-1185">Reference proteome</keyword>
<evidence type="ECO:0000313" key="4">
    <source>
        <dbReference type="Proteomes" id="UP000307790"/>
    </source>
</evidence>
<proteinExistence type="predicted"/>
<feature type="signal peptide" evidence="1">
    <location>
        <begin position="1"/>
        <end position="33"/>
    </location>
</feature>
<sequence length="234" mass="26639">MIIKKMTMRNVDRLVRILIATTIFLLSTSVTKAQQQQQQPQNLNQTTDYFIAGQSNTPWQFSLQFGQVILENQTGKTAKGSLKAQKATRNVEGDALRLTWKPKGVKNEWGTEDKNVMTANITNTQRFANLLPYQDKGVLLIDIKVNKAPNKNVEITMECNWDWQCRSTFPLKNALKRLPKGEWTMLPIPLSCFKRADFDFSKVTSPFMLYTGGKMDLEINNVRVVQTENSLSCG</sequence>
<dbReference type="AlphaFoldDB" id="A0A5R9ITD0"/>
<feature type="domain" description="ExoP galactose-binding-like" evidence="2">
    <location>
        <begin position="58"/>
        <end position="223"/>
    </location>
</feature>
<dbReference type="EMBL" id="VCBC01000008">
    <property type="protein sequence ID" value="TLU65178.1"/>
    <property type="molecule type" value="Genomic_DNA"/>
</dbReference>
<dbReference type="InterPro" id="IPR008979">
    <property type="entry name" value="Galactose-bd-like_sf"/>
</dbReference>
<accession>A0A5R9ITD0</accession>
<gene>
    <name evidence="3" type="ORF">FE810_09670</name>
</gene>